<protein>
    <recommendedName>
        <fullName evidence="1">DUF4283 domain-containing protein</fullName>
    </recommendedName>
</protein>
<proteinExistence type="predicted"/>
<dbReference type="Proteomes" id="UP000323506">
    <property type="component" value="Chromosome A08"/>
</dbReference>
<evidence type="ECO:0000313" key="3">
    <source>
        <dbReference type="Proteomes" id="UP000323506"/>
    </source>
</evidence>
<organism evidence="2 3">
    <name type="scientific">Gossypium darwinii</name>
    <name type="common">Darwin's cotton</name>
    <name type="synonym">Gossypium barbadense var. darwinii</name>
    <dbReference type="NCBI Taxonomy" id="34276"/>
    <lineage>
        <taxon>Eukaryota</taxon>
        <taxon>Viridiplantae</taxon>
        <taxon>Streptophyta</taxon>
        <taxon>Embryophyta</taxon>
        <taxon>Tracheophyta</taxon>
        <taxon>Spermatophyta</taxon>
        <taxon>Magnoliopsida</taxon>
        <taxon>eudicotyledons</taxon>
        <taxon>Gunneridae</taxon>
        <taxon>Pentapetalae</taxon>
        <taxon>rosids</taxon>
        <taxon>malvids</taxon>
        <taxon>Malvales</taxon>
        <taxon>Malvaceae</taxon>
        <taxon>Malvoideae</taxon>
        <taxon>Gossypium</taxon>
    </lineage>
</organism>
<feature type="domain" description="DUF4283" evidence="1">
    <location>
        <begin position="2"/>
        <end position="40"/>
    </location>
</feature>
<sequence>MITEMEDKRTLFRFYSEVDLKRVIDGMPWFFNRHLIIFHKVVKGKDLATVYGLQFSGYRFIIYWLVSCQKE</sequence>
<evidence type="ECO:0000313" key="2">
    <source>
        <dbReference type="EMBL" id="TYH05064.1"/>
    </source>
</evidence>
<keyword evidence="3" id="KW-1185">Reference proteome</keyword>
<name>A0A5D2FGH4_GOSDA</name>
<accession>A0A5D2FGH4</accession>
<dbReference type="EMBL" id="CM017695">
    <property type="protein sequence ID" value="TYH05064.1"/>
    <property type="molecule type" value="Genomic_DNA"/>
</dbReference>
<dbReference type="AlphaFoldDB" id="A0A5D2FGH4"/>
<evidence type="ECO:0000259" key="1">
    <source>
        <dbReference type="Pfam" id="PF14111"/>
    </source>
</evidence>
<dbReference type="InterPro" id="IPR025558">
    <property type="entry name" value="DUF4283"/>
</dbReference>
<reference evidence="2 3" key="1">
    <citation type="submission" date="2019-06" db="EMBL/GenBank/DDBJ databases">
        <title>WGS assembly of Gossypium darwinii.</title>
        <authorList>
            <person name="Chen Z.J."/>
            <person name="Sreedasyam A."/>
            <person name="Ando A."/>
            <person name="Song Q."/>
            <person name="De L."/>
            <person name="Hulse-Kemp A."/>
            <person name="Ding M."/>
            <person name="Ye W."/>
            <person name="Kirkbride R."/>
            <person name="Jenkins J."/>
            <person name="Plott C."/>
            <person name="Lovell J."/>
            <person name="Lin Y.-M."/>
            <person name="Vaughn R."/>
            <person name="Liu B."/>
            <person name="Li W."/>
            <person name="Simpson S."/>
            <person name="Scheffler B."/>
            <person name="Saski C."/>
            <person name="Grover C."/>
            <person name="Hu G."/>
            <person name="Conover J."/>
            <person name="Carlson J."/>
            <person name="Shu S."/>
            <person name="Boston L."/>
            <person name="Williams M."/>
            <person name="Peterson D."/>
            <person name="Mcgee K."/>
            <person name="Jones D."/>
            <person name="Wendel J."/>
            <person name="Stelly D."/>
            <person name="Grimwood J."/>
            <person name="Schmutz J."/>
        </authorList>
    </citation>
    <scope>NUCLEOTIDE SEQUENCE [LARGE SCALE GENOMIC DNA]</scope>
    <source>
        <strain evidence="2">1808015.09</strain>
    </source>
</reference>
<dbReference type="Pfam" id="PF14111">
    <property type="entry name" value="DUF4283"/>
    <property type="match status" value="1"/>
</dbReference>
<gene>
    <name evidence="2" type="ORF">ES288_A08G055500v1</name>
</gene>